<organism evidence="1 2">
    <name type="scientific">Elsinoe batatas</name>
    <dbReference type="NCBI Taxonomy" id="2601811"/>
    <lineage>
        <taxon>Eukaryota</taxon>
        <taxon>Fungi</taxon>
        <taxon>Dikarya</taxon>
        <taxon>Ascomycota</taxon>
        <taxon>Pezizomycotina</taxon>
        <taxon>Dothideomycetes</taxon>
        <taxon>Dothideomycetidae</taxon>
        <taxon>Myriangiales</taxon>
        <taxon>Elsinoaceae</taxon>
        <taxon>Elsinoe</taxon>
    </lineage>
</organism>
<proteinExistence type="predicted"/>
<evidence type="ECO:0000313" key="2">
    <source>
        <dbReference type="Proteomes" id="UP000809789"/>
    </source>
</evidence>
<accession>A0A8K0KY71</accession>
<protein>
    <submittedName>
        <fullName evidence="1">Uncharacterized protein</fullName>
    </submittedName>
</protein>
<evidence type="ECO:0000313" key="1">
    <source>
        <dbReference type="EMBL" id="KAG8625430.1"/>
    </source>
</evidence>
<name>A0A8K0KY71_9PEZI</name>
<keyword evidence="2" id="KW-1185">Reference proteome</keyword>
<dbReference type="AlphaFoldDB" id="A0A8K0KY71"/>
<reference evidence="1" key="1">
    <citation type="submission" date="2021-07" db="EMBL/GenBank/DDBJ databases">
        <title>Elsinoe batatas strain:CRI-CJ2 Genome sequencing and assembly.</title>
        <authorList>
            <person name="Huang L."/>
        </authorList>
    </citation>
    <scope>NUCLEOTIDE SEQUENCE</scope>
    <source>
        <strain evidence="1">CRI-CJ2</strain>
    </source>
</reference>
<sequence>MQVSCVWSLCSRGASSRLHINAPGPSHASRWPQNSQTLGVGEPAALPSKPPVALLRRGHGQPKYECHRISKVCS</sequence>
<dbReference type="OrthoDB" id="10351457at2759"/>
<gene>
    <name evidence="1" type="ORF">KVT40_007181</name>
</gene>
<dbReference type="EMBL" id="JAESVG020000008">
    <property type="protein sequence ID" value="KAG8625430.1"/>
    <property type="molecule type" value="Genomic_DNA"/>
</dbReference>
<dbReference type="Proteomes" id="UP000809789">
    <property type="component" value="Unassembled WGS sequence"/>
</dbReference>
<comment type="caution">
    <text evidence="1">The sequence shown here is derived from an EMBL/GenBank/DDBJ whole genome shotgun (WGS) entry which is preliminary data.</text>
</comment>